<sequence>MPLTRDPTPQDIRRVARRTVQALENCGYSSCLFGSAACHVWGMKHRNPKDVDVIVLTNDDPEIIKSKLAETNSRFILRPSNHPRKSHHLLYYAIRFQRPEIVCKVDILVPGLLDIPWVRKSRREYPNEYNIPVIPFLPLLLLKLKGWSDHRRSRRSDFQAKVPQDEKDIQEMLEMLDEDDHLSNNEWLPRYLIRNSERRIVDFVEEFPGTDTEWKYIGFDV</sequence>
<reference evidence="1 2" key="1">
    <citation type="submission" date="2014-02" db="EMBL/GenBank/DDBJ databases">
        <title>Transposable element dynamics among asymbiotic and ectomycorrhizal Amanita fungi.</title>
        <authorList>
            <consortium name="DOE Joint Genome Institute"/>
            <person name="Hess J."/>
            <person name="Skrede I."/>
            <person name="Wolfe B."/>
            <person name="LaButti K."/>
            <person name="Ohm R.A."/>
            <person name="Grigoriev I.V."/>
            <person name="Pringle A."/>
        </authorList>
    </citation>
    <scope>NUCLEOTIDE SEQUENCE [LARGE SCALE GENOMIC DNA]</scope>
    <source>
        <strain evidence="1 2">SKay4041</strain>
    </source>
</reference>
<accession>A0A2A9NLV4</accession>
<dbReference type="OrthoDB" id="3133286at2759"/>
<protein>
    <submittedName>
        <fullName evidence="1">Uncharacterized protein</fullName>
    </submittedName>
</protein>
<dbReference type="InterPro" id="IPR043519">
    <property type="entry name" value="NT_sf"/>
</dbReference>
<dbReference type="Gene3D" id="3.30.460.40">
    <property type="match status" value="1"/>
</dbReference>
<dbReference type="EMBL" id="KZ302052">
    <property type="protein sequence ID" value="PFH48736.1"/>
    <property type="molecule type" value="Genomic_DNA"/>
</dbReference>
<evidence type="ECO:0000313" key="2">
    <source>
        <dbReference type="Proteomes" id="UP000242287"/>
    </source>
</evidence>
<proteinExistence type="predicted"/>
<organism evidence="1 2">
    <name type="scientific">Amanita thiersii Skay4041</name>
    <dbReference type="NCBI Taxonomy" id="703135"/>
    <lineage>
        <taxon>Eukaryota</taxon>
        <taxon>Fungi</taxon>
        <taxon>Dikarya</taxon>
        <taxon>Basidiomycota</taxon>
        <taxon>Agaricomycotina</taxon>
        <taxon>Agaricomycetes</taxon>
        <taxon>Agaricomycetidae</taxon>
        <taxon>Agaricales</taxon>
        <taxon>Pluteineae</taxon>
        <taxon>Amanitaceae</taxon>
        <taxon>Amanita</taxon>
    </lineage>
</organism>
<name>A0A2A9NLV4_9AGAR</name>
<evidence type="ECO:0000313" key="1">
    <source>
        <dbReference type="EMBL" id="PFH48736.1"/>
    </source>
</evidence>
<dbReference type="AlphaFoldDB" id="A0A2A9NLV4"/>
<keyword evidence="2" id="KW-1185">Reference proteome</keyword>
<gene>
    <name evidence="1" type="ORF">AMATHDRAFT_49290</name>
</gene>
<dbReference type="SUPFAM" id="SSF81301">
    <property type="entry name" value="Nucleotidyltransferase"/>
    <property type="match status" value="1"/>
</dbReference>
<dbReference type="Proteomes" id="UP000242287">
    <property type="component" value="Unassembled WGS sequence"/>
</dbReference>